<dbReference type="Proteomes" id="UP000053091">
    <property type="component" value="Unassembled WGS sequence"/>
</dbReference>
<dbReference type="Gene3D" id="1.10.443.10">
    <property type="entry name" value="Intergrase catalytic core"/>
    <property type="match status" value="1"/>
</dbReference>
<evidence type="ECO:0000313" key="5">
    <source>
        <dbReference type="EMBL" id="GAP44672.1"/>
    </source>
</evidence>
<dbReference type="InterPro" id="IPR002104">
    <property type="entry name" value="Integrase_catalytic"/>
</dbReference>
<evidence type="ECO:0000256" key="3">
    <source>
        <dbReference type="ARBA" id="ARBA00023172"/>
    </source>
</evidence>
<dbReference type="PANTHER" id="PTHR30349">
    <property type="entry name" value="PHAGE INTEGRASE-RELATED"/>
    <property type="match status" value="1"/>
</dbReference>
<dbReference type="GO" id="GO:0015074">
    <property type="term" value="P:DNA integration"/>
    <property type="evidence" value="ECO:0007669"/>
    <property type="project" value="InterPro"/>
</dbReference>
<dbReference type="InterPro" id="IPR013762">
    <property type="entry name" value="Integrase-like_cat_sf"/>
</dbReference>
<dbReference type="InterPro" id="IPR025269">
    <property type="entry name" value="SAM-like_dom"/>
</dbReference>
<dbReference type="Pfam" id="PF13102">
    <property type="entry name" value="Phage_int_SAM_5"/>
    <property type="match status" value="1"/>
</dbReference>
<dbReference type="PROSITE" id="PS51898">
    <property type="entry name" value="TYR_RECOMBINASE"/>
    <property type="match status" value="1"/>
</dbReference>
<dbReference type="SUPFAM" id="SSF56349">
    <property type="entry name" value="DNA breaking-rejoining enzymes"/>
    <property type="match status" value="1"/>
</dbReference>
<keyword evidence="2" id="KW-0238">DNA-binding</keyword>
<evidence type="ECO:0000313" key="6">
    <source>
        <dbReference type="Proteomes" id="UP000053091"/>
    </source>
</evidence>
<accession>A0A0S7C5W1</accession>
<evidence type="ECO:0000256" key="1">
    <source>
        <dbReference type="ARBA" id="ARBA00008857"/>
    </source>
</evidence>
<organism evidence="5">
    <name type="scientific">Lentimicrobium saccharophilum</name>
    <dbReference type="NCBI Taxonomy" id="1678841"/>
    <lineage>
        <taxon>Bacteria</taxon>
        <taxon>Pseudomonadati</taxon>
        <taxon>Bacteroidota</taxon>
        <taxon>Bacteroidia</taxon>
        <taxon>Bacteroidales</taxon>
        <taxon>Lentimicrobiaceae</taxon>
        <taxon>Lentimicrobium</taxon>
    </lineage>
</organism>
<proteinExistence type="inferred from homology"/>
<dbReference type="STRING" id="1678841.TBC1_12483"/>
<dbReference type="InterPro" id="IPR010998">
    <property type="entry name" value="Integrase_recombinase_N"/>
</dbReference>
<name>A0A0S7C5W1_9BACT</name>
<dbReference type="InterPro" id="IPR050090">
    <property type="entry name" value="Tyrosine_recombinase_XerCD"/>
</dbReference>
<sequence>MKHSVKIAPERRKDKAGKLITENVPLFADIRFAGTRLFYFTGYRLDADKFDTKEQRAKKNCTGNEAKRPVQYSTINDRLKAIKAALELFFQKTNAATKPQVIALLDDVCKKAVTPEPEADNTGFFSMFYHYHNVCNLSAGRKKHISSTINHWLRYEAARGLKITFESITVDLLRDFERYLQNESTRPKAKNSKELVFSPKSKNTIHVLMALTRTFWNFARKELKTKGINLHYPFGPDGYQAPGENYGSPIYITSEERDILYRAELPSERLQRVRDIFVLQCLIGARVGDLCKLTKANVQNNTITYIPRKTKDGKPVNVSVPLHPKALEILSRYDLPDGRLLPFITDQRYNDYLKELFRNVGINRIVTRLNPTTGEPEQVPICDIVSSHMARRAFVGNLYGKVDNGIISSMSGHVAGSRAFTRYYDVSKELQQDAISKL</sequence>
<evidence type="ECO:0000259" key="4">
    <source>
        <dbReference type="PROSITE" id="PS51898"/>
    </source>
</evidence>
<reference evidence="5" key="1">
    <citation type="journal article" date="2015" name="Genome Announc.">
        <title>Draft Genome Sequence of Bacteroidales Strain TBC1, a Novel Isolate from a Methanogenic Wastewater Treatment System.</title>
        <authorList>
            <person name="Tourlousse D.M."/>
            <person name="Matsuura N."/>
            <person name="Sun L."/>
            <person name="Toyonaga M."/>
            <person name="Kuroda K."/>
            <person name="Ohashi A."/>
            <person name="Cruz R."/>
            <person name="Yamaguchi T."/>
            <person name="Sekiguchi Y."/>
        </authorList>
    </citation>
    <scope>NUCLEOTIDE SEQUENCE [LARGE SCALE GENOMIC DNA]</scope>
    <source>
        <strain evidence="5">TBC1</strain>
    </source>
</reference>
<keyword evidence="3" id="KW-0233">DNA recombination</keyword>
<dbReference type="RefSeq" id="WP_062044350.1">
    <property type="nucleotide sequence ID" value="NZ_DF968183.1"/>
</dbReference>
<gene>
    <name evidence="5" type="ORF">TBC1_12483</name>
</gene>
<dbReference type="EMBL" id="DF968183">
    <property type="protein sequence ID" value="GAP44672.1"/>
    <property type="molecule type" value="Genomic_DNA"/>
</dbReference>
<dbReference type="Gene3D" id="1.10.150.130">
    <property type="match status" value="1"/>
</dbReference>
<dbReference type="InterPro" id="IPR011010">
    <property type="entry name" value="DNA_brk_join_enz"/>
</dbReference>
<evidence type="ECO:0000256" key="2">
    <source>
        <dbReference type="ARBA" id="ARBA00023125"/>
    </source>
</evidence>
<dbReference type="AlphaFoldDB" id="A0A0S7C5W1"/>
<dbReference type="PANTHER" id="PTHR30349:SF64">
    <property type="entry name" value="PROPHAGE INTEGRASE INTD-RELATED"/>
    <property type="match status" value="1"/>
</dbReference>
<keyword evidence="6" id="KW-1185">Reference proteome</keyword>
<dbReference type="GO" id="GO:0006310">
    <property type="term" value="P:DNA recombination"/>
    <property type="evidence" value="ECO:0007669"/>
    <property type="project" value="UniProtKB-KW"/>
</dbReference>
<dbReference type="GO" id="GO:0003677">
    <property type="term" value="F:DNA binding"/>
    <property type="evidence" value="ECO:0007669"/>
    <property type="project" value="UniProtKB-KW"/>
</dbReference>
<comment type="similarity">
    <text evidence="1">Belongs to the 'phage' integrase family.</text>
</comment>
<feature type="domain" description="Tyr recombinase" evidence="4">
    <location>
        <begin position="247"/>
        <end position="436"/>
    </location>
</feature>
<protein>
    <recommendedName>
        <fullName evidence="4">Tyr recombinase domain-containing protein</fullName>
    </recommendedName>
</protein>
<dbReference type="OrthoDB" id="892893at2"/>